<dbReference type="AlphaFoldDB" id="A0A5B8Y1I5"/>
<proteinExistence type="predicted"/>
<evidence type="ECO:0000313" key="3">
    <source>
        <dbReference type="Proteomes" id="UP000321595"/>
    </source>
</evidence>
<dbReference type="Proteomes" id="UP000321595">
    <property type="component" value="Chromosome"/>
</dbReference>
<evidence type="ECO:0000313" key="2">
    <source>
        <dbReference type="EMBL" id="QED30243.1"/>
    </source>
</evidence>
<protein>
    <recommendedName>
        <fullName evidence="4">Lipoprotein</fullName>
    </recommendedName>
</protein>
<accession>A0A5B8Y1I5</accession>
<dbReference type="RefSeq" id="WP_146963763.1">
    <property type="nucleotide sequence ID" value="NZ_CP042467.1"/>
</dbReference>
<reference evidence="2 3" key="1">
    <citation type="submission" date="2019-08" db="EMBL/GenBank/DDBJ databases">
        <authorList>
            <person name="Liang Q."/>
        </authorList>
    </citation>
    <scope>NUCLEOTIDE SEQUENCE [LARGE SCALE GENOMIC DNA]</scope>
    <source>
        <strain evidence="2 3">V1718</strain>
    </source>
</reference>
<dbReference type="KEGG" id="bbae:FRD01_24025"/>
<keyword evidence="3" id="KW-1185">Reference proteome</keyword>
<name>A0A5B8Y1I5_9DELT</name>
<evidence type="ECO:0008006" key="4">
    <source>
        <dbReference type="Google" id="ProtNLM"/>
    </source>
</evidence>
<organism evidence="2 3">
    <name type="scientific">Microvenator marinus</name>
    <dbReference type="NCBI Taxonomy" id="2600177"/>
    <lineage>
        <taxon>Bacteria</taxon>
        <taxon>Deltaproteobacteria</taxon>
        <taxon>Bradymonadales</taxon>
        <taxon>Microvenatoraceae</taxon>
        <taxon>Microvenator</taxon>
    </lineage>
</organism>
<dbReference type="OrthoDB" id="10010013at2"/>
<evidence type="ECO:0000256" key="1">
    <source>
        <dbReference type="SAM" id="MobiDB-lite"/>
    </source>
</evidence>
<dbReference type="PROSITE" id="PS51257">
    <property type="entry name" value="PROKAR_LIPOPROTEIN"/>
    <property type="match status" value="1"/>
</dbReference>
<feature type="region of interest" description="Disordered" evidence="1">
    <location>
        <begin position="209"/>
        <end position="230"/>
    </location>
</feature>
<gene>
    <name evidence="2" type="ORF">FRD01_24025</name>
</gene>
<sequence>MKKLIFIMLATLGLGVGCGASVKPIDLHDPNIPLDARRFIADAQDAVSISRARLDDAEENYENTVRWRSELTTREMWPAGSENVVAKLDEFTDARVKMAELLRLRAEVELDLAEAKYTQATAETAMRNDIAVYDLEPIRALSETTRNRLENVAVRIEEHRVVLDKITQEWWRVYGDFSQKNEVPAFYMSPEIMREAQARAAANQKAIEAKKAEQPAEAAEVQDGQIKLGL</sequence>
<dbReference type="EMBL" id="CP042467">
    <property type="protein sequence ID" value="QED30243.1"/>
    <property type="molecule type" value="Genomic_DNA"/>
</dbReference>